<evidence type="ECO:0000313" key="1">
    <source>
        <dbReference type="EMBL" id="PKU67140.1"/>
    </source>
</evidence>
<reference evidence="1 2" key="1">
    <citation type="journal article" date="2016" name="Sci. Rep.">
        <title>The Dendrobium catenatum Lindl. genome sequence provides insights into polysaccharide synthase, floral development and adaptive evolution.</title>
        <authorList>
            <person name="Zhang G.Q."/>
            <person name="Xu Q."/>
            <person name="Bian C."/>
            <person name="Tsai W.C."/>
            <person name="Yeh C.M."/>
            <person name="Liu K.W."/>
            <person name="Yoshida K."/>
            <person name="Zhang L.S."/>
            <person name="Chang S.B."/>
            <person name="Chen F."/>
            <person name="Shi Y."/>
            <person name="Su Y.Y."/>
            <person name="Zhang Y.Q."/>
            <person name="Chen L.J."/>
            <person name="Yin Y."/>
            <person name="Lin M."/>
            <person name="Huang H."/>
            <person name="Deng H."/>
            <person name="Wang Z.W."/>
            <person name="Zhu S.L."/>
            <person name="Zhao X."/>
            <person name="Deng C."/>
            <person name="Niu S.C."/>
            <person name="Huang J."/>
            <person name="Wang M."/>
            <person name="Liu G.H."/>
            <person name="Yang H.J."/>
            <person name="Xiao X.J."/>
            <person name="Hsiao Y.Y."/>
            <person name="Wu W.L."/>
            <person name="Chen Y.Y."/>
            <person name="Mitsuda N."/>
            <person name="Ohme-Takagi M."/>
            <person name="Luo Y.B."/>
            <person name="Van de Peer Y."/>
            <person name="Liu Z.J."/>
        </authorList>
    </citation>
    <scope>NUCLEOTIDE SEQUENCE [LARGE SCALE GENOMIC DNA]</scope>
    <source>
        <tissue evidence="1">The whole plant</tissue>
    </source>
</reference>
<reference evidence="1 2" key="2">
    <citation type="journal article" date="2017" name="Nature">
        <title>The Apostasia genome and the evolution of orchids.</title>
        <authorList>
            <person name="Zhang G.Q."/>
            <person name="Liu K.W."/>
            <person name="Li Z."/>
            <person name="Lohaus R."/>
            <person name="Hsiao Y.Y."/>
            <person name="Niu S.C."/>
            <person name="Wang J.Y."/>
            <person name="Lin Y.C."/>
            <person name="Xu Q."/>
            <person name="Chen L.J."/>
            <person name="Yoshida K."/>
            <person name="Fujiwara S."/>
            <person name="Wang Z.W."/>
            <person name="Zhang Y.Q."/>
            <person name="Mitsuda N."/>
            <person name="Wang M."/>
            <person name="Liu G.H."/>
            <person name="Pecoraro L."/>
            <person name="Huang H.X."/>
            <person name="Xiao X.J."/>
            <person name="Lin M."/>
            <person name="Wu X.Y."/>
            <person name="Wu W.L."/>
            <person name="Chen Y.Y."/>
            <person name="Chang S.B."/>
            <person name="Sakamoto S."/>
            <person name="Ohme-Takagi M."/>
            <person name="Yagi M."/>
            <person name="Zeng S.J."/>
            <person name="Shen C.Y."/>
            <person name="Yeh C.M."/>
            <person name="Luo Y.B."/>
            <person name="Tsai W.C."/>
            <person name="Van de Peer Y."/>
            <person name="Liu Z.J."/>
        </authorList>
    </citation>
    <scope>NUCLEOTIDE SEQUENCE [LARGE SCALE GENOMIC DNA]</scope>
    <source>
        <tissue evidence="1">The whole plant</tissue>
    </source>
</reference>
<proteinExistence type="predicted"/>
<gene>
    <name evidence="1" type="ORF">MA16_Dca013001</name>
</gene>
<dbReference type="EMBL" id="KZ503219">
    <property type="protein sequence ID" value="PKU67140.1"/>
    <property type="molecule type" value="Genomic_DNA"/>
</dbReference>
<protein>
    <submittedName>
        <fullName evidence="1">Uncharacterized protein</fullName>
    </submittedName>
</protein>
<keyword evidence="2" id="KW-1185">Reference proteome</keyword>
<organism evidence="1 2">
    <name type="scientific">Dendrobium catenatum</name>
    <dbReference type="NCBI Taxonomy" id="906689"/>
    <lineage>
        <taxon>Eukaryota</taxon>
        <taxon>Viridiplantae</taxon>
        <taxon>Streptophyta</taxon>
        <taxon>Embryophyta</taxon>
        <taxon>Tracheophyta</taxon>
        <taxon>Spermatophyta</taxon>
        <taxon>Magnoliopsida</taxon>
        <taxon>Liliopsida</taxon>
        <taxon>Asparagales</taxon>
        <taxon>Orchidaceae</taxon>
        <taxon>Epidendroideae</taxon>
        <taxon>Malaxideae</taxon>
        <taxon>Dendrobiinae</taxon>
        <taxon>Dendrobium</taxon>
    </lineage>
</organism>
<sequence length="204" mass="23710">MIASILPELFDLITRLDRRNPRLAFLNPKYDNESILTPPVSLCRGWASSPAQTLIFSTLISWHRRRLQENPSKGIILNKDPKGVFASEDQDHSPSEKPFRPHEGFEEEIFIDACRRNSKEGVFCDCDKLEVDTIPEIQFSKPTLEKKRKRAESMIPLTKVKKMKVEEVKENAGDPCLFSCEFGHEEIGRRRQIQIFVLRWEKKI</sequence>
<name>A0A2I0VUR1_9ASPA</name>
<accession>A0A2I0VUR1</accession>
<evidence type="ECO:0000313" key="2">
    <source>
        <dbReference type="Proteomes" id="UP000233837"/>
    </source>
</evidence>
<dbReference type="AlphaFoldDB" id="A0A2I0VUR1"/>
<dbReference type="Proteomes" id="UP000233837">
    <property type="component" value="Unassembled WGS sequence"/>
</dbReference>